<dbReference type="InterPro" id="IPR045229">
    <property type="entry name" value="TPP_enz"/>
</dbReference>
<dbReference type="GO" id="GO:0003984">
    <property type="term" value="F:acetolactate synthase activity"/>
    <property type="evidence" value="ECO:0007669"/>
    <property type="project" value="UniProtKB-EC"/>
</dbReference>
<comment type="similarity">
    <text evidence="4">Belongs to the TPP enzyme family.</text>
</comment>
<dbReference type="GO" id="GO:0030976">
    <property type="term" value="F:thiamine pyrophosphate binding"/>
    <property type="evidence" value="ECO:0007669"/>
    <property type="project" value="InterPro"/>
</dbReference>
<evidence type="ECO:0000256" key="1">
    <source>
        <dbReference type="ARBA" id="ARBA00001964"/>
    </source>
</evidence>
<evidence type="ECO:0000256" key="6">
    <source>
        <dbReference type="ARBA" id="ARBA00022605"/>
    </source>
</evidence>
<sequence>MSLDGSTTSSPAAAGLATGGQLAARTLASFGVRSIFGVHGGHLDSFLVECQALGMRIIDHRHEASAGNAAEGYAHATGGLAVAFATAGPGFANAFSSLCNAAADRLPTLLITSSPPLRETELNVLQDAQNCVQKRIYLIRLRTLRSGIGWLNWPPSNMATSRFVMHGTSVSTLYSSAFLPPGDVLSVPDAVCTGCPCCRVVSTTISPPPSRGL</sequence>
<dbReference type="GO" id="GO:0009097">
    <property type="term" value="P:isoleucine biosynthetic process"/>
    <property type="evidence" value="ECO:0007669"/>
    <property type="project" value="UniProtKB-UniPathway"/>
</dbReference>
<evidence type="ECO:0000256" key="7">
    <source>
        <dbReference type="ARBA" id="ARBA00023304"/>
    </source>
</evidence>
<dbReference type="InterPro" id="IPR012001">
    <property type="entry name" value="Thiamin_PyroP_enz_TPP-bd_dom"/>
</dbReference>
<dbReference type="SUPFAM" id="SSF52518">
    <property type="entry name" value="Thiamin diphosphate-binding fold (THDP-binding)"/>
    <property type="match status" value="1"/>
</dbReference>
<dbReference type="UniPathway" id="UPA00049">
    <property type="reaction ID" value="UER00059"/>
</dbReference>
<dbReference type="UniPathway" id="UPA00047">
    <property type="reaction ID" value="UER00055"/>
</dbReference>
<dbReference type="PANTHER" id="PTHR18968">
    <property type="entry name" value="THIAMINE PYROPHOSPHATE ENZYMES"/>
    <property type="match status" value="1"/>
</dbReference>
<keyword evidence="10" id="KW-1185">Reference proteome</keyword>
<dbReference type="EMBL" id="LQOX01000006">
    <property type="protein sequence ID" value="ORV80123.1"/>
    <property type="molecule type" value="Genomic_DNA"/>
</dbReference>
<evidence type="ECO:0000256" key="4">
    <source>
        <dbReference type="ARBA" id="ARBA00007812"/>
    </source>
</evidence>
<keyword evidence="6" id="KW-0028">Amino-acid biosynthesis</keyword>
<dbReference type="InterPro" id="IPR029061">
    <property type="entry name" value="THDP-binding"/>
</dbReference>
<comment type="pathway">
    <text evidence="3">Amino-acid biosynthesis; L-valine biosynthesis; L-valine from pyruvate: step 1/4.</text>
</comment>
<organism evidence="9 10">
    <name type="scientific">Mycobacterium gastri</name>
    <dbReference type="NCBI Taxonomy" id="1777"/>
    <lineage>
        <taxon>Bacteria</taxon>
        <taxon>Bacillati</taxon>
        <taxon>Actinomycetota</taxon>
        <taxon>Actinomycetes</taxon>
        <taxon>Mycobacteriales</taxon>
        <taxon>Mycobacteriaceae</taxon>
        <taxon>Mycobacterium</taxon>
    </lineage>
</organism>
<evidence type="ECO:0000259" key="8">
    <source>
        <dbReference type="Pfam" id="PF02776"/>
    </source>
</evidence>
<dbReference type="GO" id="GO:0005948">
    <property type="term" value="C:acetolactate synthase complex"/>
    <property type="evidence" value="ECO:0007669"/>
    <property type="project" value="TreeGrafter"/>
</dbReference>
<comment type="caution">
    <text evidence="9">The sequence shown here is derived from an EMBL/GenBank/DDBJ whole genome shotgun (WGS) entry which is preliminary data.</text>
</comment>
<evidence type="ECO:0000256" key="2">
    <source>
        <dbReference type="ARBA" id="ARBA00004974"/>
    </source>
</evidence>
<reference evidence="9 10" key="1">
    <citation type="submission" date="2016-01" db="EMBL/GenBank/DDBJ databases">
        <title>The new phylogeny of the genus Mycobacterium.</title>
        <authorList>
            <person name="Tarcisio F."/>
            <person name="Conor M."/>
            <person name="Antonella G."/>
            <person name="Elisabetta G."/>
            <person name="Giulia F.S."/>
            <person name="Sara T."/>
            <person name="Anna F."/>
            <person name="Clotilde B."/>
            <person name="Roberto B."/>
            <person name="Veronica D.S."/>
            <person name="Fabio R."/>
            <person name="Monica P."/>
            <person name="Olivier J."/>
            <person name="Enrico T."/>
            <person name="Nicola S."/>
        </authorList>
    </citation>
    <scope>NUCLEOTIDE SEQUENCE [LARGE SCALE GENOMIC DNA]</scope>
    <source>
        <strain evidence="9 10">DSM 43505</strain>
    </source>
</reference>
<dbReference type="STRING" id="1777.AWC07_21555"/>
<dbReference type="Proteomes" id="UP000193738">
    <property type="component" value="Unassembled WGS sequence"/>
</dbReference>
<dbReference type="CDD" id="cd07035">
    <property type="entry name" value="TPP_PYR_POX_like"/>
    <property type="match status" value="1"/>
</dbReference>
<evidence type="ECO:0000256" key="5">
    <source>
        <dbReference type="ARBA" id="ARBA00013145"/>
    </source>
</evidence>
<dbReference type="AlphaFoldDB" id="A0A1X1W1K6"/>
<dbReference type="Gene3D" id="3.40.50.970">
    <property type="match status" value="1"/>
</dbReference>
<dbReference type="EC" id="2.2.1.6" evidence="5"/>
<evidence type="ECO:0000313" key="9">
    <source>
        <dbReference type="EMBL" id="ORV80123.1"/>
    </source>
</evidence>
<accession>A0A1X1W1K6</accession>
<evidence type="ECO:0000313" key="10">
    <source>
        <dbReference type="Proteomes" id="UP000193738"/>
    </source>
</evidence>
<dbReference type="GO" id="GO:0050660">
    <property type="term" value="F:flavin adenine dinucleotide binding"/>
    <property type="evidence" value="ECO:0007669"/>
    <property type="project" value="TreeGrafter"/>
</dbReference>
<dbReference type="PANTHER" id="PTHR18968:SF166">
    <property type="entry name" value="2-HYDROXYACYL-COA LYASE 2"/>
    <property type="match status" value="1"/>
</dbReference>
<comment type="pathway">
    <text evidence="2">Amino-acid biosynthesis; L-isoleucine biosynthesis; L-isoleucine from 2-oxobutanoate: step 1/4.</text>
</comment>
<dbReference type="GO" id="GO:0000287">
    <property type="term" value="F:magnesium ion binding"/>
    <property type="evidence" value="ECO:0007669"/>
    <property type="project" value="UniProtKB-ARBA"/>
</dbReference>
<feature type="domain" description="Thiamine pyrophosphate enzyme N-terminal TPP-binding" evidence="8">
    <location>
        <begin position="18"/>
        <end position="127"/>
    </location>
</feature>
<evidence type="ECO:0000256" key="3">
    <source>
        <dbReference type="ARBA" id="ARBA00005025"/>
    </source>
</evidence>
<name>A0A1X1W1K6_MYCGS</name>
<dbReference type="GO" id="GO:0009099">
    <property type="term" value="P:L-valine biosynthetic process"/>
    <property type="evidence" value="ECO:0007669"/>
    <property type="project" value="UniProtKB-UniPathway"/>
</dbReference>
<protein>
    <recommendedName>
        <fullName evidence="5">acetolactate synthase</fullName>
        <ecNumber evidence="5">2.2.1.6</ecNumber>
    </recommendedName>
</protein>
<comment type="cofactor">
    <cofactor evidence="1">
        <name>thiamine diphosphate</name>
        <dbReference type="ChEBI" id="CHEBI:58937"/>
    </cofactor>
</comment>
<keyword evidence="7" id="KW-0100">Branched-chain amino acid biosynthesis</keyword>
<dbReference type="Pfam" id="PF02776">
    <property type="entry name" value="TPP_enzyme_N"/>
    <property type="match status" value="1"/>
</dbReference>
<gene>
    <name evidence="9" type="ORF">AWC07_21555</name>
</gene>
<proteinExistence type="inferred from homology"/>